<dbReference type="AlphaFoldDB" id="B9FV15"/>
<reference evidence="2" key="1">
    <citation type="journal article" date="2005" name="PLoS Biol.">
        <title>The genomes of Oryza sativa: a history of duplications.</title>
        <authorList>
            <person name="Yu J."/>
            <person name="Wang J."/>
            <person name="Lin W."/>
            <person name="Li S."/>
            <person name="Li H."/>
            <person name="Zhou J."/>
            <person name="Ni P."/>
            <person name="Dong W."/>
            <person name="Hu S."/>
            <person name="Zeng C."/>
            <person name="Zhang J."/>
            <person name="Zhang Y."/>
            <person name="Li R."/>
            <person name="Xu Z."/>
            <person name="Li S."/>
            <person name="Li X."/>
            <person name="Zheng H."/>
            <person name="Cong L."/>
            <person name="Lin L."/>
            <person name="Yin J."/>
            <person name="Geng J."/>
            <person name="Li G."/>
            <person name="Shi J."/>
            <person name="Liu J."/>
            <person name="Lv H."/>
            <person name="Li J."/>
            <person name="Wang J."/>
            <person name="Deng Y."/>
            <person name="Ran L."/>
            <person name="Shi X."/>
            <person name="Wang X."/>
            <person name="Wu Q."/>
            <person name="Li C."/>
            <person name="Ren X."/>
            <person name="Wang J."/>
            <person name="Wang X."/>
            <person name="Li D."/>
            <person name="Liu D."/>
            <person name="Zhang X."/>
            <person name="Ji Z."/>
            <person name="Zhao W."/>
            <person name="Sun Y."/>
            <person name="Zhang Z."/>
            <person name="Bao J."/>
            <person name="Han Y."/>
            <person name="Dong L."/>
            <person name="Ji J."/>
            <person name="Chen P."/>
            <person name="Wu S."/>
            <person name="Liu J."/>
            <person name="Xiao Y."/>
            <person name="Bu D."/>
            <person name="Tan J."/>
            <person name="Yang L."/>
            <person name="Ye C."/>
            <person name="Zhang J."/>
            <person name="Xu J."/>
            <person name="Zhou Y."/>
            <person name="Yu Y."/>
            <person name="Zhang B."/>
            <person name="Zhuang S."/>
            <person name="Wei H."/>
            <person name="Liu B."/>
            <person name="Lei M."/>
            <person name="Yu H."/>
            <person name="Li Y."/>
            <person name="Xu H."/>
            <person name="Wei S."/>
            <person name="He X."/>
            <person name="Fang L."/>
            <person name="Zhang Z."/>
            <person name="Zhang Y."/>
            <person name="Huang X."/>
            <person name="Su Z."/>
            <person name="Tong W."/>
            <person name="Li J."/>
            <person name="Tong Z."/>
            <person name="Li S."/>
            <person name="Ye J."/>
            <person name="Wang L."/>
            <person name="Fang L."/>
            <person name="Lei T."/>
            <person name="Chen C."/>
            <person name="Chen H."/>
            <person name="Xu Z."/>
            <person name="Li H."/>
            <person name="Huang H."/>
            <person name="Zhang F."/>
            <person name="Xu H."/>
            <person name="Li N."/>
            <person name="Zhao C."/>
            <person name="Li S."/>
            <person name="Dong L."/>
            <person name="Huang Y."/>
            <person name="Li L."/>
            <person name="Xi Y."/>
            <person name="Qi Q."/>
            <person name="Li W."/>
            <person name="Zhang B."/>
            <person name="Hu W."/>
            <person name="Zhang Y."/>
            <person name="Tian X."/>
            <person name="Jiao Y."/>
            <person name="Liang X."/>
            <person name="Jin J."/>
            <person name="Gao L."/>
            <person name="Zheng W."/>
            <person name="Hao B."/>
            <person name="Liu S."/>
            <person name="Wang W."/>
            <person name="Yuan L."/>
            <person name="Cao M."/>
            <person name="McDermott J."/>
            <person name="Samudrala R."/>
            <person name="Wang J."/>
            <person name="Wong G.K."/>
            <person name="Yang H."/>
        </authorList>
    </citation>
    <scope>NUCLEOTIDE SEQUENCE [LARGE SCALE GENOMIC DNA]</scope>
</reference>
<evidence type="ECO:0000256" key="1">
    <source>
        <dbReference type="SAM" id="MobiDB-lite"/>
    </source>
</evidence>
<feature type="region of interest" description="Disordered" evidence="1">
    <location>
        <begin position="1"/>
        <end position="70"/>
    </location>
</feature>
<evidence type="ECO:0000313" key="2">
    <source>
        <dbReference type="EMBL" id="EEE67872.1"/>
    </source>
</evidence>
<protein>
    <submittedName>
        <fullName evidence="2">Uncharacterized protein</fullName>
    </submittedName>
</protein>
<accession>B9FV15</accession>
<gene>
    <name evidence="2" type="ORF">OsJ_25688</name>
</gene>
<feature type="compositionally biased region" description="Basic residues" evidence="1">
    <location>
        <begin position="15"/>
        <end position="36"/>
    </location>
</feature>
<reference evidence="2" key="2">
    <citation type="submission" date="2008-12" db="EMBL/GenBank/DDBJ databases">
        <title>Improved gene annotation of the rice (Oryza sativa) genomes.</title>
        <authorList>
            <person name="Wang J."/>
            <person name="Li R."/>
            <person name="Fan W."/>
            <person name="Huang Q."/>
            <person name="Zhang J."/>
            <person name="Zhou Y."/>
            <person name="Hu Y."/>
            <person name="Zi S."/>
            <person name="Li J."/>
            <person name="Ni P."/>
            <person name="Zheng H."/>
            <person name="Zhang Y."/>
            <person name="Zhao M."/>
            <person name="Hao Q."/>
            <person name="McDermott J."/>
            <person name="Samudrala R."/>
            <person name="Kristiansen K."/>
            <person name="Wong G.K.-S."/>
        </authorList>
    </citation>
    <scope>NUCLEOTIDE SEQUENCE</scope>
</reference>
<dbReference type="EMBL" id="CM000144">
    <property type="protein sequence ID" value="EEE67872.1"/>
    <property type="molecule type" value="Genomic_DNA"/>
</dbReference>
<sequence>MPAKALRLRPTTAGAHHHVPSRAGHRPRRVPPHHLRQPLSASPPGHDRAAGRPADADHGRFRQKRMQRAHQRRAQHGLVWWLFRRFSMRGQMTISWRRRCVASPEPPSIARHPGGNGSP</sequence>
<feature type="compositionally biased region" description="Basic residues" evidence="1">
    <location>
        <begin position="61"/>
        <end position="70"/>
    </location>
</feature>
<name>B9FV15_ORYSJ</name>
<dbReference type="Proteomes" id="UP000007752">
    <property type="component" value="Chromosome 7"/>
</dbReference>
<organism evidence="2">
    <name type="scientific">Oryza sativa subsp. japonica</name>
    <name type="common">Rice</name>
    <dbReference type="NCBI Taxonomy" id="39947"/>
    <lineage>
        <taxon>Eukaryota</taxon>
        <taxon>Viridiplantae</taxon>
        <taxon>Streptophyta</taxon>
        <taxon>Embryophyta</taxon>
        <taxon>Tracheophyta</taxon>
        <taxon>Spermatophyta</taxon>
        <taxon>Magnoliopsida</taxon>
        <taxon>Liliopsida</taxon>
        <taxon>Poales</taxon>
        <taxon>Poaceae</taxon>
        <taxon>BOP clade</taxon>
        <taxon>Oryzoideae</taxon>
        <taxon>Oryzeae</taxon>
        <taxon>Oryzinae</taxon>
        <taxon>Oryza</taxon>
        <taxon>Oryza sativa</taxon>
    </lineage>
</organism>
<feature type="compositionally biased region" description="Basic and acidic residues" evidence="1">
    <location>
        <begin position="45"/>
        <end position="60"/>
    </location>
</feature>
<proteinExistence type="predicted"/>
<feature type="region of interest" description="Disordered" evidence="1">
    <location>
        <begin position="100"/>
        <end position="119"/>
    </location>
</feature>